<accession>A0A8J3N0F1</accession>
<protein>
    <recommendedName>
        <fullName evidence="4">HTH gntR-type domain-containing protein</fullName>
    </recommendedName>
</protein>
<dbReference type="SMART" id="SM00345">
    <property type="entry name" value="HTH_GNTR"/>
    <property type="match status" value="1"/>
</dbReference>
<keyword evidence="3" id="KW-0804">Transcription</keyword>
<dbReference type="InterPro" id="IPR000524">
    <property type="entry name" value="Tscrpt_reg_HTH_GntR"/>
</dbReference>
<dbReference type="Pfam" id="PF07729">
    <property type="entry name" value="FCD"/>
    <property type="match status" value="1"/>
</dbReference>
<dbReference type="Gene3D" id="1.10.10.10">
    <property type="entry name" value="Winged helix-like DNA-binding domain superfamily/Winged helix DNA-binding domain"/>
    <property type="match status" value="1"/>
</dbReference>
<dbReference type="SMART" id="SM00895">
    <property type="entry name" value="FCD"/>
    <property type="match status" value="1"/>
</dbReference>
<keyword evidence="6" id="KW-1185">Reference proteome</keyword>
<name>A0A8J3N0F1_9CHLR</name>
<evidence type="ECO:0000256" key="1">
    <source>
        <dbReference type="ARBA" id="ARBA00023015"/>
    </source>
</evidence>
<dbReference type="PANTHER" id="PTHR43537">
    <property type="entry name" value="TRANSCRIPTIONAL REGULATOR, GNTR FAMILY"/>
    <property type="match status" value="1"/>
</dbReference>
<gene>
    <name evidence="5" type="ORF">KSF_012280</name>
</gene>
<dbReference type="PANTHER" id="PTHR43537:SF47">
    <property type="entry name" value="REGULATORY PROTEIN GNTR HTH"/>
    <property type="match status" value="1"/>
</dbReference>
<dbReference type="GO" id="GO:0003677">
    <property type="term" value="F:DNA binding"/>
    <property type="evidence" value="ECO:0007669"/>
    <property type="project" value="UniProtKB-KW"/>
</dbReference>
<dbReference type="Proteomes" id="UP000597444">
    <property type="component" value="Unassembled WGS sequence"/>
</dbReference>
<dbReference type="AlphaFoldDB" id="A0A8J3N0F1"/>
<evidence type="ECO:0000256" key="2">
    <source>
        <dbReference type="ARBA" id="ARBA00023125"/>
    </source>
</evidence>
<dbReference type="SUPFAM" id="SSF46785">
    <property type="entry name" value="Winged helix' DNA-binding domain"/>
    <property type="match status" value="1"/>
</dbReference>
<dbReference type="InterPro" id="IPR036390">
    <property type="entry name" value="WH_DNA-bd_sf"/>
</dbReference>
<reference evidence="5" key="1">
    <citation type="submission" date="2020-10" db="EMBL/GenBank/DDBJ databases">
        <title>Taxonomic study of unclassified bacteria belonging to the class Ktedonobacteria.</title>
        <authorList>
            <person name="Yabe S."/>
            <person name="Wang C.M."/>
            <person name="Zheng Y."/>
            <person name="Sakai Y."/>
            <person name="Cavaletti L."/>
            <person name="Monciardini P."/>
            <person name="Donadio S."/>
        </authorList>
    </citation>
    <scope>NUCLEOTIDE SEQUENCE</scope>
    <source>
        <strain evidence="5">ID150040</strain>
    </source>
</reference>
<proteinExistence type="predicted"/>
<evidence type="ECO:0000256" key="3">
    <source>
        <dbReference type="ARBA" id="ARBA00023163"/>
    </source>
</evidence>
<dbReference type="PROSITE" id="PS50949">
    <property type="entry name" value="HTH_GNTR"/>
    <property type="match status" value="1"/>
</dbReference>
<feature type="domain" description="HTH gntR-type" evidence="4">
    <location>
        <begin position="15"/>
        <end position="83"/>
    </location>
</feature>
<comment type="caution">
    <text evidence="5">The sequence shown here is derived from an EMBL/GenBank/DDBJ whole genome shotgun (WGS) entry which is preliminary data.</text>
</comment>
<organism evidence="5 6">
    <name type="scientific">Reticulibacter mediterranei</name>
    <dbReference type="NCBI Taxonomy" id="2778369"/>
    <lineage>
        <taxon>Bacteria</taxon>
        <taxon>Bacillati</taxon>
        <taxon>Chloroflexota</taxon>
        <taxon>Ktedonobacteria</taxon>
        <taxon>Ktedonobacterales</taxon>
        <taxon>Reticulibacteraceae</taxon>
        <taxon>Reticulibacter</taxon>
    </lineage>
</organism>
<keyword evidence="1" id="KW-0805">Transcription regulation</keyword>
<evidence type="ECO:0000259" key="4">
    <source>
        <dbReference type="PROSITE" id="PS50949"/>
    </source>
</evidence>
<dbReference type="CDD" id="cd07377">
    <property type="entry name" value="WHTH_GntR"/>
    <property type="match status" value="1"/>
</dbReference>
<dbReference type="GO" id="GO:0003700">
    <property type="term" value="F:DNA-binding transcription factor activity"/>
    <property type="evidence" value="ECO:0007669"/>
    <property type="project" value="InterPro"/>
</dbReference>
<dbReference type="Gene3D" id="1.20.120.530">
    <property type="entry name" value="GntR ligand-binding domain-like"/>
    <property type="match status" value="1"/>
</dbReference>
<dbReference type="RefSeq" id="WP_220202094.1">
    <property type="nucleotide sequence ID" value="NZ_BNJK01000001.1"/>
</dbReference>
<dbReference type="InterPro" id="IPR008920">
    <property type="entry name" value="TF_FadR/GntR_C"/>
</dbReference>
<dbReference type="InterPro" id="IPR036388">
    <property type="entry name" value="WH-like_DNA-bd_sf"/>
</dbReference>
<dbReference type="SUPFAM" id="SSF48008">
    <property type="entry name" value="GntR ligand-binding domain-like"/>
    <property type="match status" value="1"/>
</dbReference>
<dbReference type="Pfam" id="PF00392">
    <property type="entry name" value="GntR"/>
    <property type="match status" value="1"/>
</dbReference>
<evidence type="ECO:0000313" key="5">
    <source>
        <dbReference type="EMBL" id="GHO91180.1"/>
    </source>
</evidence>
<dbReference type="EMBL" id="BNJK01000001">
    <property type="protein sequence ID" value="GHO91180.1"/>
    <property type="molecule type" value="Genomic_DNA"/>
</dbReference>
<sequence length="246" mass="27542">MDSTQHSPSAPVRRQPLVDQVLSYLQQQIANGSFPVGSKLPTEPELMAQLAVGRSTLREAMRVLSHMGLVDVRAGDGTYVCTPPPGAEPLGQRLQRAKVFEVFEVRHTLELECVRLAAQRRDEQDLARLQEALQKRRAFLAPEHEQAFIDADLTFHIAIADATKNAVLADLYRAFVDVHREAWMQANKVPGLNEQGQILHEKIAEAIAQQDPQRAQHLMAKMLGASTDRFQEIVENEQSKDIHSSK</sequence>
<dbReference type="InterPro" id="IPR011711">
    <property type="entry name" value="GntR_C"/>
</dbReference>
<dbReference type="PRINTS" id="PR00035">
    <property type="entry name" value="HTHGNTR"/>
</dbReference>
<keyword evidence="2" id="KW-0238">DNA-binding</keyword>
<evidence type="ECO:0000313" key="6">
    <source>
        <dbReference type="Proteomes" id="UP000597444"/>
    </source>
</evidence>